<evidence type="ECO:0000313" key="4">
    <source>
        <dbReference type="EMBL" id="TCS65028.1"/>
    </source>
</evidence>
<dbReference type="PANTHER" id="PTHR44051">
    <property type="entry name" value="GLUTATHIONE S-TRANSFERASE-RELATED"/>
    <property type="match status" value="1"/>
</dbReference>
<proteinExistence type="inferred from homology"/>
<dbReference type="SUPFAM" id="SSF47616">
    <property type="entry name" value="GST C-terminal domain-like"/>
    <property type="match status" value="1"/>
</dbReference>
<dbReference type="PANTHER" id="PTHR44051:SF8">
    <property type="entry name" value="GLUTATHIONE S-TRANSFERASE GSTA"/>
    <property type="match status" value="1"/>
</dbReference>
<feature type="domain" description="GST N-terminal" evidence="2">
    <location>
        <begin position="1"/>
        <end position="85"/>
    </location>
</feature>
<dbReference type="GO" id="GO:0016740">
    <property type="term" value="F:transferase activity"/>
    <property type="evidence" value="ECO:0007669"/>
    <property type="project" value="UniProtKB-KW"/>
</dbReference>
<dbReference type="AlphaFoldDB" id="A0A4R3JFW4"/>
<dbReference type="Gene3D" id="1.20.1050.10">
    <property type="match status" value="1"/>
</dbReference>
<organism evidence="4 5">
    <name type="scientific">Varunaivibrio sulfuroxidans</name>
    <dbReference type="NCBI Taxonomy" id="1773489"/>
    <lineage>
        <taxon>Bacteria</taxon>
        <taxon>Pseudomonadati</taxon>
        <taxon>Pseudomonadota</taxon>
        <taxon>Alphaproteobacteria</taxon>
        <taxon>Rhodospirillales</taxon>
        <taxon>Magnetovibrionaceae</taxon>
        <taxon>Varunaivibrio</taxon>
    </lineage>
</organism>
<accession>A0A4R3JFW4</accession>
<protein>
    <submittedName>
        <fullName evidence="4">Glutathione S-transferase</fullName>
    </submittedName>
</protein>
<dbReference type="EMBL" id="SLZW01000001">
    <property type="protein sequence ID" value="TCS65028.1"/>
    <property type="molecule type" value="Genomic_DNA"/>
</dbReference>
<dbReference type="InterPro" id="IPR036249">
    <property type="entry name" value="Thioredoxin-like_sf"/>
</dbReference>
<dbReference type="PROSITE" id="PS50405">
    <property type="entry name" value="GST_CTER"/>
    <property type="match status" value="1"/>
</dbReference>
<comment type="similarity">
    <text evidence="1">Belongs to the GST superfamily.</text>
</comment>
<feature type="domain" description="GST C-terminal" evidence="3">
    <location>
        <begin position="91"/>
        <end position="215"/>
    </location>
</feature>
<dbReference type="InterPro" id="IPR004045">
    <property type="entry name" value="Glutathione_S-Trfase_N"/>
</dbReference>
<dbReference type="OrthoDB" id="7583243at2"/>
<dbReference type="Pfam" id="PF00043">
    <property type="entry name" value="GST_C"/>
    <property type="match status" value="1"/>
</dbReference>
<reference evidence="4 5" key="1">
    <citation type="submission" date="2019-03" db="EMBL/GenBank/DDBJ databases">
        <title>Genomic Encyclopedia of Type Strains, Phase IV (KMG-IV): sequencing the most valuable type-strain genomes for metagenomic binning, comparative biology and taxonomic classification.</title>
        <authorList>
            <person name="Goeker M."/>
        </authorList>
    </citation>
    <scope>NUCLEOTIDE SEQUENCE [LARGE SCALE GENOMIC DNA]</scope>
    <source>
        <strain evidence="4 5">DSM 101688</strain>
    </source>
</reference>
<name>A0A4R3JFW4_9PROT</name>
<sequence length="216" mass="24051">MYTLYFYPGNASMAPHFMLEDIGAEFQLRRLARETNEHKGAAYLKLNPCGRIPTLIDHDAPGGDLVIFEAAAICLHLADAHPEANLAPALGTPERAHLYQWLIFLTNTIQEGVLTYAYPDRYTTDPDGVPAVKMAAEKRLTDMFAIVDSHLERRDYLLGAQFSLADYYLLMLTRWGRNLAAPPRDLPYLGASVARTLARPAVERAIATEGVPAPFY</sequence>
<dbReference type="Gene3D" id="3.40.30.10">
    <property type="entry name" value="Glutaredoxin"/>
    <property type="match status" value="1"/>
</dbReference>
<dbReference type="SFLD" id="SFLDG01150">
    <property type="entry name" value="Main.1:_Beta-like"/>
    <property type="match status" value="1"/>
</dbReference>
<dbReference type="SFLD" id="SFLDG00358">
    <property type="entry name" value="Main_(cytGST)"/>
    <property type="match status" value="1"/>
</dbReference>
<dbReference type="InterPro" id="IPR036282">
    <property type="entry name" value="Glutathione-S-Trfase_C_sf"/>
</dbReference>
<dbReference type="Proteomes" id="UP000295304">
    <property type="component" value="Unassembled WGS sequence"/>
</dbReference>
<keyword evidence="4" id="KW-0808">Transferase</keyword>
<dbReference type="PROSITE" id="PS50404">
    <property type="entry name" value="GST_NTER"/>
    <property type="match status" value="1"/>
</dbReference>
<gene>
    <name evidence="4" type="ORF">EDD55_101361</name>
</gene>
<evidence type="ECO:0000256" key="1">
    <source>
        <dbReference type="RuleBase" id="RU003494"/>
    </source>
</evidence>
<dbReference type="SUPFAM" id="SSF52833">
    <property type="entry name" value="Thioredoxin-like"/>
    <property type="match status" value="1"/>
</dbReference>
<evidence type="ECO:0000259" key="3">
    <source>
        <dbReference type="PROSITE" id="PS50405"/>
    </source>
</evidence>
<dbReference type="Pfam" id="PF02798">
    <property type="entry name" value="GST_N"/>
    <property type="match status" value="1"/>
</dbReference>
<comment type="caution">
    <text evidence="4">The sequence shown here is derived from an EMBL/GenBank/DDBJ whole genome shotgun (WGS) entry which is preliminary data.</text>
</comment>
<evidence type="ECO:0000313" key="5">
    <source>
        <dbReference type="Proteomes" id="UP000295304"/>
    </source>
</evidence>
<dbReference type="InterPro" id="IPR040079">
    <property type="entry name" value="Glutathione_S-Trfase"/>
</dbReference>
<dbReference type="InterPro" id="IPR004046">
    <property type="entry name" value="GST_C"/>
</dbReference>
<dbReference type="CDD" id="cd03057">
    <property type="entry name" value="GST_N_Beta"/>
    <property type="match status" value="1"/>
</dbReference>
<keyword evidence="5" id="KW-1185">Reference proteome</keyword>
<dbReference type="CDD" id="cd03188">
    <property type="entry name" value="GST_C_Beta"/>
    <property type="match status" value="1"/>
</dbReference>
<dbReference type="RefSeq" id="WP_132937749.1">
    <property type="nucleotide sequence ID" value="NZ_CP119676.1"/>
</dbReference>
<dbReference type="InterPro" id="IPR010987">
    <property type="entry name" value="Glutathione-S-Trfase_C-like"/>
</dbReference>
<evidence type="ECO:0000259" key="2">
    <source>
        <dbReference type="PROSITE" id="PS50404"/>
    </source>
</evidence>
<dbReference type="SFLD" id="SFLDS00019">
    <property type="entry name" value="Glutathione_Transferase_(cytos"/>
    <property type="match status" value="1"/>
</dbReference>